<keyword evidence="4 9" id="KW-0997">Cell inner membrane</keyword>
<dbReference type="PROSITE" id="PS51257">
    <property type="entry name" value="PROKAR_LIPOPROTEIN"/>
    <property type="match status" value="1"/>
</dbReference>
<evidence type="ECO:0000256" key="2">
    <source>
        <dbReference type="ARBA" id="ARBA00022448"/>
    </source>
</evidence>
<gene>
    <name evidence="11" type="ORF">GCM10023144_24440</name>
</gene>
<evidence type="ECO:0000256" key="8">
    <source>
        <dbReference type="ARBA" id="ARBA00038436"/>
    </source>
</evidence>
<evidence type="ECO:0000256" key="1">
    <source>
        <dbReference type="ARBA" id="ARBA00004429"/>
    </source>
</evidence>
<keyword evidence="3" id="KW-1003">Cell membrane</keyword>
<evidence type="ECO:0000256" key="9">
    <source>
        <dbReference type="RuleBase" id="RU369079"/>
    </source>
</evidence>
<keyword evidence="2 9" id="KW-0813">Transport</keyword>
<evidence type="ECO:0000256" key="4">
    <source>
        <dbReference type="ARBA" id="ARBA00022519"/>
    </source>
</evidence>
<accession>A0ABP8H292</accession>
<evidence type="ECO:0000259" key="10">
    <source>
        <dbReference type="Pfam" id="PF04290"/>
    </source>
</evidence>
<reference evidence="12" key="1">
    <citation type="journal article" date="2019" name="Int. J. Syst. Evol. Microbiol.">
        <title>The Global Catalogue of Microorganisms (GCM) 10K type strain sequencing project: providing services to taxonomists for standard genome sequencing and annotation.</title>
        <authorList>
            <consortium name="The Broad Institute Genomics Platform"/>
            <consortium name="The Broad Institute Genome Sequencing Center for Infectious Disease"/>
            <person name="Wu L."/>
            <person name="Ma J."/>
        </authorList>
    </citation>
    <scope>NUCLEOTIDE SEQUENCE [LARGE SCALE GENOMIC DNA]</scope>
    <source>
        <strain evidence="12">JCM 17666</strain>
    </source>
</reference>
<protein>
    <recommendedName>
        <fullName evidence="9">TRAP transporter small permease protein</fullName>
    </recommendedName>
</protein>
<keyword evidence="12" id="KW-1185">Reference proteome</keyword>
<proteinExistence type="inferred from homology"/>
<keyword evidence="6 9" id="KW-1133">Transmembrane helix</keyword>
<keyword evidence="7 9" id="KW-0472">Membrane</keyword>
<dbReference type="EMBL" id="BAABFO010000010">
    <property type="protein sequence ID" value="GAA4333305.1"/>
    <property type="molecule type" value="Genomic_DNA"/>
</dbReference>
<feature type="transmembrane region" description="Helical" evidence="9">
    <location>
        <begin position="9"/>
        <end position="29"/>
    </location>
</feature>
<dbReference type="PANTHER" id="PTHR35011">
    <property type="entry name" value="2,3-DIKETO-L-GULONATE TRAP TRANSPORTER SMALL PERMEASE PROTEIN YIAM"/>
    <property type="match status" value="1"/>
</dbReference>
<sequence>MKTCIDRLLLWLHVAGACVVAALTLVIVYDVAGRLLLNRPFAGTAELVGVGLVLLTFLQAPYVIRQRKLLRVTFLLDLLPAGARSGLNALAYALGAAFFAAMAAVSWEPAVAGWSTGEFFGNDAFRIAAWPLRFGTLALWIVAALVCLLYVVDGLCGRLGDKDDQLPE</sequence>
<comment type="subcellular location">
    <subcellularLocation>
        <location evidence="1 9">Cell inner membrane</location>
        <topology evidence="1 9">Multi-pass membrane protein</topology>
    </subcellularLocation>
</comment>
<dbReference type="Proteomes" id="UP001501671">
    <property type="component" value="Unassembled WGS sequence"/>
</dbReference>
<feature type="transmembrane region" description="Helical" evidence="9">
    <location>
        <begin position="85"/>
        <end position="107"/>
    </location>
</feature>
<keyword evidence="5 9" id="KW-0812">Transmembrane</keyword>
<evidence type="ECO:0000256" key="3">
    <source>
        <dbReference type="ARBA" id="ARBA00022475"/>
    </source>
</evidence>
<dbReference type="InterPro" id="IPR007387">
    <property type="entry name" value="TRAP_DctQ"/>
</dbReference>
<feature type="transmembrane region" description="Helical" evidence="9">
    <location>
        <begin position="41"/>
        <end position="64"/>
    </location>
</feature>
<evidence type="ECO:0000256" key="6">
    <source>
        <dbReference type="ARBA" id="ARBA00022989"/>
    </source>
</evidence>
<comment type="subunit">
    <text evidence="9">The complex comprises the extracytoplasmic solute receptor protein and the two transmembrane proteins.</text>
</comment>
<feature type="transmembrane region" description="Helical" evidence="9">
    <location>
        <begin position="127"/>
        <end position="152"/>
    </location>
</feature>
<dbReference type="RefSeq" id="WP_345249749.1">
    <property type="nucleotide sequence ID" value="NZ_BAABFO010000010.1"/>
</dbReference>
<comment type="caution">
    <text evidence="11">The sequence shown here is derived from an EMBL/GenBank/DDBJ whole genome shotgun (WGS) entry which is preliminary data.</text>
</comment>
<dbReference type="InterPro" id="IPR055348">
    <property type="entry name" value="DctQ"/>
</dbReference>
<name>A0ABP8H292_9BURK</name>
<evidence type="ECO:0000313" key="11">
    <source>
        <dbReference type="EMBL" id="GAA4333305.1"/>
    </source>
</evidence>
<comment type="function">
    <text evidence="9">Part of the tripartite ATP-independent periplasmic (TRAP) transport system.</text>
</comment>
<evidence type="ECO:0000256" key="5">
    <source>
        <dbReference type="ARBA" id="ARBA00022692"/>
    </source>
</evidence>
<evidence type="ECO:0000256" key="7">
    <source>
        <dbReference type="ARBA" id="ARBA00023136"/>
    </source>
</evidence>
<feature type="domain" description="Tripartite ATP-independent periplasmic transporters DctQ component" evidence="10">
    <location>
        <begin position="23"/>
        <end position="153"/>
    </location>
</feature>
<organism evidence="11 12">
    <name type="scientific">Pigmentiphaga soli</name>
    <dbReference type="NCBI Taxonomy" id="1007095"/>
    <lineage>
        <taxon>Bacteria</taxon>
        <taxon>Pseudomonadati</taxon>
        <taxon>Pseudomonadota</taxon>
        <taxon>Betaproteobacteria</taxon>
        <taxon>Burkholderiales</taxon>
        <taxon>Alcaligenaceae</taxon>
        <taxon>Pigmentiphaga</taxon>
    </lineage>
</organism>
<dbReference type="Pfam" id="PF04290">
    <property type="entry name" value="DctQ"/>
    <property type="match status" value="1"/>
</dbReference>
<dbReference type="PANTHER" id="PTHR35011:SF10">
    <property type="entry name" value="TRAP TRANSPORTER SMALL PERMEASE PROTEIN"/>
    <property type="match status" value="1"/>
</dbReference>
<evidence type="ECO:0000313" key="12">
    <source>
        <dbReference type="Proteomes" id="UP001501671"/>
    </source>
</evidence>
<comment type="similarity">
    <text evidence="8 9">Belongs to the TRAP transporter small permease family.</text>
</comment>